<evidence type="ECO:0000313" key="12">
    <source>
        <dbReference type="Proteomes" id="UP001164746"/>
    </source>
</evidence>
<evidence type="ECO:0000256" key="8">
    <source>
        <dbReference type="ARBA" id="ARBA00023150"/>
    </source>
</evidence>
<dbReference type="SUPFAM" id="SSF55040">
    <property type="entry name" value="Molybdenum cofactor biosynthesis protein C, MoaC"/>
    <property type="match status" value="1"/>
</dbReference>
<evidence type="ECO:0000256" key="7">
    <source>
        <dbReference type="ARBA" id="ARBA00023134"/>
    </source>
</evidence>
<protein>
    <submittedName>
        <fullName evidence="11">MOCS1-like protein</fullName>
    </submittedName>
</protein>
<dbReference type="InterPro" id="IPR036522">
    <property type="entry name" value="MoaC_sf"/>
</dbReference>
<dbReference type="Gene3D" id="3.20.20.70">
    <property type="entry name" value="Aldolase class I"/>
    <property type="match status" value="1"/>
</dbReference>
<name>A0ABY7FE21_MYAAR</name>
<keyword evidence="7" id="KW-0342">GTP-binding</keyword>
<evidence type="ECO:0000256" key="2">
    <source>
        <dbReference type="ARBA" id="ARBA00022691"/>
    </source>
</evidence>
<evidence type="ECO:0000256" key="9">
    <source>
        <dbReference type="SAM" id="MobiDB-lite"/>
    </source>
</evidence>
<keyword evidence="3" id="KW-0479">Metal-binding</keyword>
<dbReference type="InterPro" id="IPR002820">
    <property type="entry name" value="Mopterin_CF_biosynth-C_dom"/>
</dbReference>
<dbReference type="Pfam" id="PF01967">
    <property type="entry name" value="MoaC"/>
    <property type="match status" value="1"/>
</dbReference>
<dbReference type="InterPro" id="IPR013483">
    <property type="entry name" value="MoaA"/>
</dbReference>
<sequence>MGRNFSKIPVLTRRITGESVQTSVKTVGSRYCSQISAVTFPKLQPKQNEAQHSSPRVAVDTIRDAKVPASQDVLTDTFGRHHSYLRISLSQYCMPEGGVDLTPKERLLSTDEILGLSEMFVKQGITKIRLTGGEPLVRKDVVDIVRGLSDLRIYGLETVAMSTNGVTLSRKLPALKEAGLDLINVSLDTLVPAKFEFVTRRKGWDRVMQGIDKALELGYGPVKVNCVVMRGLNDDEICDFVALTEHKNLDVRFIEYMPFDGNKWNSKKMVPYMEMVGAIRDRFPQFNRIQDMPNDTSKGYKVDGFAGQVGFITSMSEHFCGSCNRLRITADGNLKVCLFGNSEVSLRDAMRGGLDKDELLAVIGAAVSRKKKQHAGGQSGVVLDTRPHLPLSVGVSYGGLLAAMFHSTSYNHSNNDNQNDISNKNQNYSQTTSNQSENAEGDIQESEFNDYDLKSTEQQMKVWERKSTELDGKDIHNVKDKDKLHTDFVHEPEHLKHSSRPNNQEKDDIQESEFNDYEFKSTEQQMKVWEKKSGEVEGFDIHDKQEENDKFWKEYGKEVHIQTEKADEKFEKHRKDKDNQSGEQEVIEDEFNDYMIDSSEQQMKVWNRKATELDGKDIHEMRDSDKFWAKYGNDHQQKSMGQDEKMGYIDEEYFGSINNVHMKTTDAESHDIHHIRERGGFLEDYKKQEGQKSQNSGSKLSHTDSSGKLNMVDISQKVETTRTAVASGIVYLGKKAFYLVKDNKMKKGDVLTVAQIAGIGAAKNTSNLIPLCHNILLSKVSVDLHLDESNHAVRVTSLVRTIGKNRGRDGSHYCSCHSNTDCL</sequence>
<dbReference type="CDD" id="cd21117">
    <property type="entry name" value="Twitch_MoaA"/>
    <property type="match status" value="1"/>
</dbReference>
<dbReference type="PANTHER" id="PTHR22960">
    <property type="entry name" value="MOLYBDOPTERIN COFACTOR SYNTHESIS PROTEIN A"/>
    <property type="match status" value="1"/>
</dbReference>
<dbReference type="InterPro" id="IPR006638">
    <property type="entry name" value="Elp3/MiaA/NifB-like_rSAM"/>
</dbReference>
<dbReference type="Pfam" id="PF06463">
    <property type="entry name" value="Mob_synth_C"/>
    <property type="match status" value="1"/>
</dbReference>
<feature type="compositionally biased region" description="Polar residues" evidence="9">
    <location>
        <begin position="691"/>
        <end position="706"/>
    </location>
</feature>
<accession>A0ABY7FE21</accession>
<evidence type="ECO:0000313" key="11">
    <source>
        <dbReference type="EMBL" id="WAR19272.1"/>
    </source>
</evidence>
<dbReference type="PROSITE" id="PS51918">
    <property type="entry name" value="RADICAL_SAM"/>
    <property type="match status" value="1"/>
</dbReference>
<dbReference type="Pfam" id="PF04055">
    <property type="entry name" value="Radical_SAM"/>
    <property type="match status" value="1"/>
</dbReference>
<dbReference type="InterPro" id="IPR010505">
    <property type="entry name" value="MoaA_twitch"/>
</dbReference>
<dbReference type="Proteomes" id="UP001164746">
    <property type="component" value="Chromosome 11"/>
</dbReference>
<feature type="compositionally biased region" description="Polar residues" evidence="9">
    <location>
        <begin position="428"/>
        <end position="438"/>
    </location>
</feature>
<feature type="region of interest" description="Disordered" evidence="9">
    <location>
        <begin position="413"/>
        <end position="447"/>
    </location>
</feature>
<dbReference type="SMART" id="SM00729">
    <property type="entry name" value="Elp3"/>
    <property type="match status" value="1"/>
</dbReference>
<evidence type="ECO:0000256" key="1">
    <source>
        <dbReference type="ARBA" id="ARBA00005046"/>
    </source>
</evidence>
<dbReference type="Gene3D" id="3.30.70.640">
    <property type="entry name" value="Molybdopterin cofactor biosynthesis C (MoaC) domain"/>
    <property type="match status" value="1"/>
</dbReference>
<dbReference type="InterPro" id="IPR058240">
    <property type="entry name" value="rSAM_sf"/>
</dbReference>
<comment type="pathway">
    <text evidence="1">Cofactor biosynthesis; molybdopterin biosynthesis.</text>
</comment>
<proteinExistence type="predicted"/>
<feature type="compositionally biased region" description="Low complexity" evidence="9">
    <location>
        <begin position="413"/>
        <end position="427"/>
    </location>
</feature>
<organism evidence="11 12">
    <name type="scientific">Mya arenaria</name>
    <name type="common">Soft-shell clam</name>
    <dbReference type="NCBI Taxonomy" id="6604"/>
    <lineage>
        <taxon>Eukaryota</taxon>
        <taxon>Metazoa</taxon>
        <taxon>Spiralia</taxon>
        <taxon>Lophotrochozoa</taxon>
        <taxon>Mollusca</taxon>
        <taxon>Bivalvia</taxon>
        <taxon>Autobranchia</taxon>
        <taxon>Heteroconchia</taxon>
        <taxon>Euheterodonta</taxon>
        <taxon>Imparidentia</taxon>
        <taxon>Neoheterodontei</taxon>
        <taxon>Myida</taxon>
        <taxon>Myoidea</taxon>
        <taxon>Myidae</taxon>
        <taxon>Mya</taxon>
    </lineage>
</organism>
<feature type="domain" description="Radical SAM core" evidence="10">
    <location>
        <begin position="65"/>
        <end position="301"/>
    </location>
</feature>
<evidence type="ECO:0000256" key="5">
    <source>
        <dbReference type="ARBA" id="ARBA00023004"/>
    </source>
</evidence>
<dbReference type="EMBL" id="CP111022">
    <property type="protein sequence ID" value="WAR19272.1"/>
    <property type="molecule type" value="Genomic_DNA"/>
</dbReference>
<keyword evidence="4" id="KW-0547">Nucleotide-binding</keyword>
<keyword evidence="8" id="KW-0501">Molybdenum cofactor biosynthesis</keyword>
<keyword evidence="6" id="KW-0411">Iron-sulfur</keyword>
<dbReference type="CDD" id="cd01335">
    <property type="entry name" value="Radical_SAM"/>
    <property type="match status" value="1"/>
</dbReference>
<dbReference type="NCBIfam" id="TIGR02666">
    <property type="entry name" value="moaA"/>
    <property type="match status" value="1"/>
</dbReference>
<evidence type="ECO:0000259" key="10">
    <source>
        <dbReference type="PROSITE" id="PS51918"/>
    </source>
</evidence>
<keyword evidence="5" id="KW-0408">Iron</keyword>
<keyword evidence="2" id="KW-0949">S-adenosyl-L-methionine</keyword>
<dbReference type="PANTHER" id="PTHR22960:SF0">
    <property type="entry name" value="MOLYBDENUM COFACTOR BIOSYNTHESIS PROTEIN 1"/>
    <property type="match status" value="1"/>
</dbReference>
<evidence type="ECO:0000256" key="6">
    <source>
        <dbReference type="ARBA" id="ARBA00023014"/>
    </source>
</evidence>
<evidence type="ECO:0000256" key="3">
    <source>
        <dbReference type="ARBA" id="ARBA00022723"/>
    </source>
</evidence>
<dbReference type="SUPFAM" id="SSF102114">
    <property type="entry name" value="Radical SAM enzymes"/>
    <property type="match status" value="1"/>
</dbReference>
<evidence type="ECO:0000256" key="4">
    <source>
        <dbReference type="ARBA" id="ARBA00022741"/>
    </source>
</evidence>
<feature type="region of interest" description="Disordered" evidence="9">
    <location>
        <begin position="687"/>
        <end position="706"/>
    </location>
</feature>
<gene>
    <name evidence="11" type="ORF">MAR_001110</name>
</gene>
<dbReference type="InterPro" id="IPR050105">
    <property type="entry name" value="MoCo_biosynth_MoaA/MoaC"/>
</dbReference>
<keyword evidence="12" id="KW-1185">Reference proteome</keyword>
<dbReference type="InterPro" id="IPR007197">
    <property type="entry name" value="rSAM"/>
</dbReference>
<dbReference type="InterPro" id="IPR013785">
    <property type="entry name" value="Aldolase_TIM"/>
</dbReference>
<reference evidence="11" key="1">
    <citation type="submission" date="2022-11" db="EMBL/GenBank/DDBJ databases">
        <title>Centuries of genome instability and evolution in soft-shell clam transmissible cancer (bioRxiv).</title>
        <authorList>
            <person name="Hart S.F.M."/>
            <person name="Yonemitsu M.A."/>
            <person name="Giersch R.M."/>
            <person name="Beal B.F."/>
            <person name="Arriagada G."/>
            <person name="Davis B.W."/>
            <person name="Ostrander E.A."/>
            <person name="Goff S.P."/>
            <person name="Metzger M.J."/>
        </authorList>
    </citation>
    <scope>NUCLEOTIDE SEQUENCE</scope>
    <source>
        <strain evidence="11">MELC-2E11</strain>
        <tissue evidence="11">Siphon/mantle</tissue>
    </source>
</reference>